<dbReference type="GO" id="GO:0016020">
    <property type="term" value="C:membrane"/>
    <property type="evidence" value="ECO:0007669"/>
    <property type="project" value="UniProtKB-SubCell"/>
</dbReference>
<evidence type="ECO:0000313" key="5">
    <source>
        <dbReference type="EMBL" id="ORW90093.1"/>
    </source>
</evidence>
<gene>
    <name evidence="5" type="ORF">AWC27_11970</name>
</gene>
<keyword evidence="4" id="KW-0812">Transmembrane</keyword>
<keyword evidence="6" id="KW-1185">Reference proteome</keyword>
<comment type="caution">
    <text evidence="5">The sequence shown here is derived from an EMBL/GenBank/DDBJ whole genome shotgun (WGS) entry which is preliminary data.</text>
</comment>
<comment type="subcellular location">
    <subcellularLocation>
        <location evidence="1">Membrane</location>
    </subcellularLocation>
</comment>
<dbReference type="Proteomes" id="UP000193317">
    <property type="component" value="Unassembled WGS sequence"/>
</dbReference>
<sequence length="249" mass="26738">MEGDAGASRLNPIDADDSLNPDAVSEVTAEDSKESEDGADQTSTEVAPEATTEDSKESEDGADQTSTEDSPEPEAAEPGVERRPSRLGRGWLAGISVILLLLAGGIGAGGYFALKAHQDRQEIARYNEKALQAAKDCVAATQAPDTNSMQASEQKIIECGTDAYRTQALLYSSMLVQAYQASNVHVQVSDMRAAVERNNPDGSVDILVAMRVKVNSDQVQGQETGYRLRVRMVLTDGQYKISKLDQVTK</sequence>
<evidence type="ECO:0000256" key="1">
    <source>
        <dbReference type="ARBA" id="ARBA00004370"/>
    </source>
</evidence>
<dbReference type="OrthoDB" id="4616808at2"/>
<evidence type="ECO:0000256" key="3">
    <source>
        <dbReference type="SAM" id="MobiDB-lite"/>
    </source>
</evidence>
<accession>A0A1X2DPM1</accession>
<keyword evidence="4" id="KW-1133">Transmembrane helix</keyword>
<dbReference type="AlphaFoldDB" id="A0A1X2DPM1"/>
<feature type="transmembrane region" description="Helical" evidence="4">
    <location>
        <begin position="91"/>
        <end position="114"/>
    </location>
</feature>
<dbReference type="RefSeq" id="WP_085673110.1">
    <property type="nucleotide sequence ID" value="NZ_JACKRU010000631.1"/>
</dbReference>
<keyword evidence="2 4" id="KW-0472">Membrane</keyword>
<name>A0A1X2DPM1_MYCSZ</name>
<dbReference type="PANTHER" id="PTHR37042">
    <property type="entry name" value="OUTER MEMBRANE PROTEIN RV1973"/>
    <property type="match status" value="1"/>
</dbReference>
<dbReference type="PANTHER" id="PTHR37042:SF4">
    <property type="entry name" value="OUTER MEMBRANE PROTEIN RV1973"/>
    <property type="match status" value="1"/>
</dbReference>
<feature type="region of interest" description="Disordered" evidence="3">
    <location>
        <begin position="1"/>
        <end position="84"/>
    </location>
</feature>
<organism evidence="5 6">
    <name type="scientific">Mycobacterium szulgai</name>
    <dbReference type="NCBI Taxonomy" id="1787"/>
    <lineage>
        <taxon>Bacteria</taxon>
        <taxon>Bacillati</taxon>
        <taxon>Actinomycetota</taxon>
        <taxon>Actinomycetes</taxon>
        <taxon>Mycobacteriales</taxon>
        <taxon>Mycobacteriaceae</taxon>
        <taxon>Mycobacterium</taxon>
    </lineage>
</organism>
<protein>
    <submittedName>
        <fullName evidence="5">Mce protein</fullName>
    </submittedName>
</protein>
<dbReference type="EMBL" id="LQPW01000165">
    <property type="protein sequence ID" value="ORW90093.1"/>
    <property type="molecule type" value="Genomic_DNA"/>
</dbReference>
<reference evidence="5 6" key="1">
    <citation type="submission" date="2016-01" db="EMBL/GenBank/DDBJ databases">
        <title>The new phylogeny of the genus Mycobacterium.</title>
        <authorList>
            <person name="Tarcisio F."/>
            <person name="Conor M."/>
            <person name="Antonella G."/>
            <person name="Elisabetta G."/>
            <person name="Giulia F.S."/>
            <person name="Sara T."/>
            <person name="Anna F."/>
            <person name="Clotilde B."/>
            <person name="Roberto B."/>
            <person name="Veronica D.S."/>
            <person name="Fabio R."/>
            <person name="Monica P."/>
            <person name="Olivier J."/>
            <person name="Enrico T."/>
            <person name="Nicola S."/>
        </authorList>
    </citation>
    <scope>NUCLEOTIDE SEQUENCE [LARGE SCALE GENOMIC DNA]</scope>
    <source>
        <strain evidence="5 6">DSM 44166</strain>
    </source>
</reference>
<evidence type="ECO:0000313" key="6">
    <source>
        <dbReference type="Proteomes" id="UP000193317"/>
    </source>
</evidence>
<evidence type="ECO:0000256" key="4">
    <source>
        <dbReference type="SAM" id="Phobius"/>
    </source>
</evidence>
<proteinExistence type="predicted"/>
<evidence type="ECO:0000256" key="2">
    <source>
        <dbReference type="ARBA" id="ARBA00023136"/>
    </source>
</evidence>